<gene>
    <name evidence="1" type="primary">Dwil\GK13354</name>
    <name evidence="1" type="ORF">Dwil_GK13354</name>
</gene>
<dbReference type="PhylomeDB" id="B4NKC4"/>
<accession>B4NKC4</accession>
<dbReference type="Pfam" id="PF02958">
    <property type="entry name" value="EcKL"/>
    <property type="match status" value="1"/>
</dbReference>
<dbReference type="Proteomes" id="UP000007798">
    <property type="component" value="Unassembled WGS sequence"/>
</dbReference>
<dbReference type="HOGENOM" id="CLU_090783_0_0_1"/>
<name>B4NKC4_DROWI</name>
<dbReference type="GO" id="GO:0016740">
    <property type="term" value="F:transferase activity"/>
    <property type="evidence" value="ECO:0007669"/>
    <property type="project" value="UniProtKB-KW"/>
</dbReference>
<dbReference type="PANTHER" id="PTHR11012">
    <property type="entry name" value="PROTEIN KINASE-LIKE DOMAIN-CONTAINING"/>
    <property type="match status" value="1"/>
</dbReference>
<sequence>MSSDEKTYHEDELVAPTWLNAQFLEQVLSSYEADDQVKVRSVNISPATLKGDHYASIMFRANVKYTNKKGDNTKSLIIKTMPEVEGFKKDQLSESHIFKTEIGMYSEMLPEVERILRAAGDDTKLCAECIYYSLEPNQVIIFEDLVVRDYTVLRDREPTISDTKLALSKVAKLHAITYKLLKDV</sequence>
<dbReference type="OMA" id="PELRINM"/>
<protein>
    <submittedName>
        <fullName evidence="1">Uncharacterized protein</fullName>
        <ecNumber evidence="1">2.7.-.-</ecNumber>
    </submittedName>
</protein>
<organism evidence="1 2">
    <name type="scientific">Drosophila willistoni</name>
    <name type="common">Fruit fly</name>
    <dbReference type="NCBI Taxonomy" id="7260"/>
    <lineage>
        <taxon>Eukaryota</taxon>
        <taxon>Metazoa</taxon>
        <taxon>Ecdysozoa</taxon>
        <taxon>Arthropoda</taxon>
        <taxon>Hexapoda</taxon>
        <taxon>Insecta</taxon>
        <taxon>Pterygota</taxon>
        <taxon>Neoptera</taxon>
        <taxon>Endopterygota</taxon>
        <taxon>Diptera</taxon>
        <taxon>Brachycera</taxon>
        <taxon>Muscomorpha</taxon>
        <taxon>Ephydroidea</taxon>
        <taxon>Drosophilidae</taxon>
        <taxon>Drosophila</taxon>
        <taxon>Sophophora</taxon>
    </lineage>
</organism>
<dbReference type="eggNOG" id="ENOG502RZD1">
    <property type="taxonomic scope" value="Eukaryota"/>
</dbReference>
<proteinExistence type="predicted"/>
<keyword evidence="2" id="KW-1185">Reference proteome</keyword>
<reference evidence="1 2" key="1">
    <citation type="journal article" date="2007" name="Nature">
        <title>Evolution of genes and genomes on the Drosophila phylogeny.</title>
        <authorList>
            <consortium name="Drosophila 12 Genomes Consortium"/>
            <person name="Clark A.G."/>
            <person name="Eisen M.B."/>
            <person name="Smith D.R."/>
            <person name="Bergman C.M."/>
            <person name="Oliver B."/>
            <person name="Markow T.A."/>
            <person name="Kaufman T.C."/>
            <person name="Kellis M."/>
            <person name="Gelbart W."/>
            <person name="Iyer V.N."/>
            <person name="Pollard D.A."/>
            <person name="Sackton T.B."/>
            <person name="Larracuente A.M."/>
            <person name="Singh N.D."/>
            <person name="Abad J.P."/>
            <person name="Abt D.N."/>
            <person name="Adryan B."/>
            <person name="Aguade M."/>
            <person name="Akashi H."/>
            <person name="Anderson W.W."/>
            <person name="Aquadro C.F."/>
            <person name="Ardell D.H."/>
            <person name="Arguello R."/>
            <person name="Artieri C.G."/>
            <person name="Barbash D.A."/>
            <person name="Barker D."/>
            <person name="Barsanti P."/>
            <person name="Batterham P."/>
            <person name="Batzoglou S."/>
            <person name="Begun D."/>
            <person name="Bhutkar A."/>
            <person name="Blanco E."/>
            <person name="Bosak S.A."/>
            <person name="Bradley R.K."/>
            <person name="Brand A.D."/>
            <person name="Brent M.R."/>
            <person name="Brooks A.N."/>
            <person name="Brown R.H."/>
            <person name="Butlin R.K."/>
            <person name="Caggese C."/>
            <person name="Calvi B.R."/>
            <person name="Bernardo de Carvalho A."/>
            <person name="Caspi A."/>
            <person name="Castrezana S."/>
            <person name="Celniker S.E."/>
            <person name="Chang J.L."/>
            <person name="Chapple C."/>
            <person name="Chatterji S."/>
            <person name="Chinwalla A."/>
            <person name="Civetta A."/>
            <person name="Clifton S.W."/>
            <person name="Comeron J.M."/>
            <person name="Costello J.C."/>
            <person name="Coyne J.A."/>
            <person name="Daub J."/>
            <person name="David R.G."/>
            <person name="Delcher A.L."/>
            <person name="Delehaunty K."/>
            <person name="Do C.B."/>
            <person name="Ebling H."/>
            <person name="Edwards K."/>
            <person name="Eickbush T."/>
            <person name="Evans J.D."/>
            <person name="Filipski A."/>
            <person name="Findeiss S."/>
            <person name="Freyhult E."/>
            <person name="Fulton L."/>
            <person name="Fulton R."/>
            <person name="Garcia A.C."/>
            <person name="Gardiner A."/>
            <person name="Garfield D.A."/>
            <person name="Garvin B.E."/>
            <person name="Gibson G."/>
            <person name="Gilbert D."/>
            <person name="Gnerre S."/>
            <person name="Godfrey J."/>
            <person name="Good R."/>
            <person name="Gotea V."/>
            <person name="Gravely B."/>
            <person name="Greenberg A.J."/>
            <person name="Griffiths-Jones S."/>
            <person name="Gross S."/>
            <person name="Guigo R."/>
            <person name="Gustafson E.A."/>
            <person name="Haerty W."/>
            <person name="Hahn M.W."/>
            <person name="Halligan D.L."/>
            <person name="Halpern A.L."/>
            <person name="Halter G.M."/>
            <person name="Han M.V."/>
            <person name="Heger A."/>
            <person name="Hillier L."/>
            <person name="Hinrichs A.S."/>
            <person name="Holmes I."/>
            <person name="Hoskins R.A."/>
            <person name="Hubisz M.J."/>
            <person name="Hultmark D."/>
            <person name="Huntley M.A."/>
            <person name="Jaffe D.B."/>
            <person name="Jagadeeshan S."/>
            <person name="Jeck W.R."/>
            <person name="Johnson J."/>
            <person name="Jones C.D."/>
            <person name="Jordan W.C."/>
            <person name="Karpen G.H."/>
            <person name="Kataoka E."/>
            <person name="Keightley P.D."/>
            <person name="Kheradpour P."/>
            <person name="Kirkness E.F."/>
            <person name="Koerich L.B."/>
            <person name="Kristiansen K."/>
            <person name="Kudrna D."/>
            <person name="Kulathinal R.J."/>
            <person name="Kumar S."/>
            <person name="Kwok R."/>
            <person name="Lander E."/>
            <person name="Langley C.H."/>
            <person name="Lapoint R."/>
            <person name="Lazzaro B.P."/>
            <person name="Lee S.J."/>
            <person name="Levesque L."/>
            <person name="Li R."/>
            <person name="Lin C.F."/>
            <person name="Lin M.F."/>
            <person name="Lindblad-Toh K."/>
            <person name="Llopart A."/>
            <person name="Long M."/>
            <person name="Low L."/>
            <person name="Lozovsky E."/>
            <person name="Lu J."/>
            <person name="Luo M."/>
            <person name="Machado C.A."/>
            <person name="Makalowski W."/>
            <person name="Marzo M."/>
            <person name="Matsuda M."/>
            <person name="Matzkin L."/>
            <person name="McAllister B."/>
            <person name="McBride C.S."/>
            <person name="McKernan B."/>
            <person name="McKernan K."/>
            <person name="Mendez-Lago M."/>
            <person name="Minx P."/>
            <person name="Mollenhauer M.U."/>
            <person name="Montooth K."/>
            <person name="Mount S.M."/>
            <person name="Mu X."/>
            <person name="Myers E."/>
            <person name="Negre B."/>
            <person name="Newfeld S."/>
            <person name="Nielsen R."/>
            <person name="Noor M.A."/>
            <person name="O'Grady P."/>
            <person name="Pachter L."/>
            <person name="Papaceit M."/>
            <person name="Parisi M.J."/>
            <person name="Parisi M."/>
            <person name="Parts L."/>
            <person name="Pedersen J.S."/>
            <person name="Pesole G."/>
            <person name="Phillippy A.M."/>
            <person name="Ponting C.P."/>
            <person name="Pop M."/>
            <person name="Porcelli D."/>
            <person name="Powell J.R."/>
            <person name="Prohaska S."/>
            <person name="Pruitt K."/>
            <person name="Puig M."/>
            <person name="Quesneville H."/>
            <person name="Ram K.R."/>
            <person name="Rand D."/>
            <person name="Rasmussen M.D."/>
            <person name="Reed L.K."/>
            <person name="Reenan R."/>
            <person name="Reily A."/>
            <person name="Remington K.A."/>
            <person name="Rieger T.T."/>
            <person name="Ritchie M.G."/>
            <person name="Robin C."/>
            <person name="Rogers Y.H."/>
            <person name="Rohde C."/>
            <person name="Rozas J."/>
            <person name="Rubenfield M.J."/>
            <person name="Ruiz A."/>
            <person name="Russo S."/>
            <person name="Salzberg S.L."/>
            <person name="Sanchez-Gracia A."/>
            <person name="Saranga D.J."/>
            <person name="Sato H."/>
            <person name="Schaeffer S.W."/>
            <person name="Schatz M.C."/>
            <person name="Schlenke T."/>
            <person name="Schwartz R."/>
            <person name="Segarra C."/>
            <person name="Singh R.S."/>
            <person name="Sirot L."/>
            <person name="Sirota M."/>
            <person name="Sisneros N.B."/>
            <person name="Smith C.D."/>
            <person name="Smith T.F."/>
            <person name="Spieth J."/>
            <person name="Stage D.E."/>
            <person name="Stark A."/>
            <person name="Stephan W."/>
            <person name="Strausberg R.L."/>
            <person name="Strempel S."/>
            <person name="Sturgill D."/>
            <person name="Sutton G."/>
            <person name="Sutton G.G."/>
            <person name="Tao W."/>
            <person name="Teichmann S."/>
            <person name="Tobari Y.N."/>
            <person name="Tomimura Y."/>
            <person name="Tsolas J.M."/>
            <person name="Valente V.L."/>
            <person name="Venter E."/>
            <person name="Venter J.C."/>
            <person name="Vicario S."/>
            <person name="Vieira F.G."/>
            <person name="Vilella A.J."/>
            <person name="Villasante A."/>
            <person name="Walenz B."/>
            <person name="Wang J."/>
            <person name="Wasserman M."/>
            <person name="Watts T."/>
            <person name="Wilson D."/>
            <person name="Wilson R.K."/>
            <person name="Wing R.A."/>
            <person name="Wolfner M.F."/>
            <person name="Wong A."/>
            <person name="Wong G.K."/>
            <person name="Wu C.I."/>
            <person name="Wu G."/>
            <person name="Yamamoto D."/>
            <person name="Yang H.P."/>
            <person name="Yang S.P."/>
            <person name="Yorke J.A."/>
            <person name="Yoshida K."/>
            <person name="Zdobnov E."/>
            <person name="Zhang P."/>
            <person name="Zhang Y."/>
            <person name="Zimin A.V."/>
            <person name="Baldwin J."/>
            <person name="Abdouelleil A."/>
            <person name="Abdulkadir J."/>
            <person name="Abebe A."/>
            <person name="Abera B."/>
            <person name="Abreu J."/>
            <person name="Acer S.C."/>
            <person name="Aftuck L."/>
            <person name="Alexander A."/>
            <person name="An P."/>
            <person name="Anderson E."/>
            <person name="Anderson S."/>
            <person name="Arachi H."/>
            <person name="Azer M."/>
            <person name="Bachantsang P."/>
            <person name="Barry A."/>
            <person name="Bayul T."/>
            <person name="Berlin A."/>
            <person name="Bessette D."/>
            <person name="Bloom T."/>
            <person name="Blye J."/>
            <person name="Boguslavskiy L."/>
            <person name="Bonnet C."/>
            <person name="Boukhgalter B."/>
            <person name="Bourzgui I."/>
            <person name="Brown A."/>
            <person name="Cahill P."/>
            <person name="Channer S."/>
            <person name="Cheshatsang Y."/>
            <person name="Chuda L."/>
            <person name="Citroen M."/>
            <person name="Collymore A."/>
            <person name="Cooke P."/>
            <person name="Costello M."/>
            <person name="D'Aco K."/>
            <person name="Daza R."/>
            <person name="De Haan G."/>
            <person name="DeGray S."/>
            <person name="DeMaso C."/>
            <person name="Dhargay N."/>
            <person name="Dooley K."/>
            <person name="Dooley E."/>
            <person name="Doricent M."/>
            <person name="Dorje P."/>
            <person name="Dorjee K."/>
            <person name="Dupes A."/>
            <person name="Elong R."/>
            <person name="Falk J."/>
            <person name="Farina A."/>
            <person name="Faro S."/>
            <person name="Ferguson D."/>
            <person name="Fisher S."/>
            <person name="Foley C.D."/>
            <person name="Franke A."/>
            <person name="Friedrich D."/>
            <person name="Gadbois L."/>
            <person name="Gearin G."/>
            <person name="Gearin C.R."/>
            <person name="Giannoukos G."/>
            <person name="Goode T."/>
            <person name="Graham J."/>
            <person name="Grandbois E."/>
            <person name="Grewal S."/>
            <person name="Gyaltsen K."/>
            <person name="Hafez N."/>
            <person name="Hagos B."/>
            <person name="Hall J."/>
            <person name="Henson C."/>
            <person name="Hollinger A."/>
            <person name="Honan T."/>
            <person name="Huard M.D."/>
            <person name="Hughes L."/>
            <person name="Hurhula B."/>
            <person name="Husby M.E."/>
            <person name="Kamat A."/>
            <person name="Kanga B."/>
            <person name="Kashin S."/>
            <person name="Khazanovich D."/>
            <person name="Kisner P."/>
            <person name="Lance K."/>
            <person name="Lara M."/>
            <person name="Lee W."/>
            <person name="Lennon N."/>
            <person name="Letendre F."/>
            <person name="LeVine R."/>
            <person name="Lipovsky A."/>
            <person name="Liu X."/>
            <person name="Liu J."/>
            <person name="Liu S."/>
            <person name="Lokyitsang T."/>
            <person name="Lokyitsang Y."/>
            <person name="Lubonja R."/>
            <person name="Lui A."/>
            <person name="MacDonald P."/>
            <person name="Magnisalis V."/>
            <person name="Maru K."/>
            <person name="Matthews C."/>
            <person name="McCusker W."/>
            <person name="McDonough S."/>
            <person name="Mehta T."/>
            <person name="Meldrim J."/>
            <person name="Meneus L."/>
            <person name="Mihai O."/>
            <person name="Mihalev A."/>
            <person name="Mihova T."/>
            <person name="Mittelman R."/>
            <person name="Mlenga V."/>
            <person name="Montmayeur A."/>
            <person name="Mulrain L."/>
            <person name="Navidi A."/>
            <person name="Naylor J."/>
            <person name="Negash T."/>
            <person name="Nguyen T."/>
            <person name="Nguyen N."/>
            <person name="Nicol R."/>
            <person name="Norbu C."/>
            <person name="Norbu N."/>
            <person name="Novod N."/>
            <person name="O'Neill B."/>
            <person name="Osman S."/>
            <person name="Markiewicz E."/>
            <person name="Oyono O.L."/>
            <person name="Patti C."/>
            <person name="Phunkhang P."/>
            <person name="Pierre F."/>
            <person name="Priest M."/>
            <person name="Raghuraman S."/>
            <person name="Rege F."/>
            <person name="Reyes R."/>
            <person name="Rise C."/>
            <person name="Rogov P."/>
            <person name="Ross K."/>
            <person name="Ryan E."/>
            <person name="Settipalli S."/>
            <person name="Shea T."/>
            <person name="Sherpa N."/>
            <person name="Shi L."/>
            <person name="Shih D."/>
            <person name="Sparrow T."/>
            <person name="Spaulding J."/>
            <person name="Stalker J."/>
            <person name="Stange-Thomann N."/>
            <person name="Stavropoulos S."/>
            <person name="Stone C."/>
            <person name="Strader C."/>
            <person name="Tesfaye S."/>
            <person name="Thomson T."/>
            <person name="Thoulutsang Y."/>
            <person name="Thoulutsang D."/>
            <person name="Topham K."/>
            <person name="Topping I."/>
            <person name="Tsamla T."/>
            <person name="Vassiliev H."/>
            <person name="Vo A."/>
            <person name="Wangchuk T."/>
            <person name="Wangdi T."/>
            <person name="Weiand M."/>
            <person name="Wilkinson J."/>
            <person name="Wilson A."/>
            <person name="Yadav S."/>
            <person name="Young G."/>
            <person name="Yu Q."/>
            <person name="Zembek L."/>
            <person name="Zhong D."/>
            <person name="Zimmer A."/>
            <person name="Zwirko Z."/>
            <person name="Jaffe D.B."/>
            <person name="Alvarez P."/>
            <person name="Brockman W."/>
            <person name="Butler J."/>
            <person name="Chin C."/>
            <person name="Gnerre S."/>
            <person name="Grabherr M."/>
            <person name="Kleber M."/>
            <person name="Mauceli E."/>
            <person name="MacCallum I."/>
        </authorList>
    </citation>
    <scope>NUCLEOTIDE SEQUENCE [LARGE SCALE GENOMIC DNA]</scope>
    <source>
        <strain evidence="2">Tucson 14030-0811.24</strain>
    </source>
</reference>
<evidence type="ECO:0000313" key="2">
    <source>
        <dbReference type="Proteomes" id="UP000007798"/>
    </source>
</evidence>
<dbReference type="OrthoDB" id="8250698at2759"/>
<dbReference type="SUPFAM" id="SSF56112">
    <property type="entry name" value="Protein kinase-like (PK-like)"/>
    <property type="match status" value="1"/>
</dbReference>
<dbReference type="EMBL" id="CH964272">
    <property type="protein sequence ID" value="EDW84054.1"/>
    <property type="molecule type" value="Genomic_DNA"/>
</dbReference>
<dbReference type="AlphaFoldDB" id="B4NKC4"/>
<dbReference type="PANTHER" id="PTHR11012:SF12">
    <property type="entry name" value="CHK KINASE-LIKE DOMAIN-CONTAINING PROTEIN-RELATED"/>
    <property type="match status" value="1"/>
</dbReference>
<keyword evidence="1" id="KW-0808">Transferase</keyword>
<dbReference type="InterPro" id="IPR004119">
    <property type="entry name" value="EcKL"/>
</dbReference>
<dbReference type="InterPro" id="IPR011009">
    <property type="entry name" value="Kinase-like_dom_sf"/>
</dbReference>
<dbReference type="InParanoid" id="B4NKC4"/>
<dbReference type="EC" id="2.7.-.-" evidence="1"/>
<evidence type="ECO:0000313" key="1">
    <source>
        <dbReference type="EMBL" id="EDW84054.1"/>
    </source>
</evidence>